<dbReference type="Proteomes" id="UP000827724">
    <property type="component" value="Unassembled WGS sequence"/>
</dbReference>
<dbReference type="GO" id="GO:0004386">
    <property type="term" value="F:helicase activity"/>
    <property type="evidence" value="ECO:0007669"/>
    <property type="project" value="UniProtKB-KW"/>
</dbReference>
<keyword evidence="1" id="KW-0547">Nucleotide-binding</keyword>
<dbReference type="GO" id="GO:0005524">
    <property type="term" value="F:ATP binding"/>
    <property type="evidence" value="ECO:0007669"/>
    <property type="project" value="UniProtKB-KW"/>
</dbReference>
<dbReference type="InterPro" id="IPR014001">
    <property type="entry name" value="Helicase_ATP-bd"/>
</dbReference>
<evidence type="ECO:0000256" key="2">
    <source>
        <dbReference type="ARBA" id="ARBA00022801"/>
    </source>
</evidence>
<dbReference type="GO" id="GO:0016787">
    <property type="term" value="F:hydrolase activity"/>
    <property type="evidence" value="ECO:0007669"/>
    <property type="project" value="UniProtKB-KW"/>
</dbReference>
<feature type="region of interest" description="Disordered" evidence="5">
    <location>
        <begin position="1"/>
        <end position="29"/>
    </location>
</feature>
<dbReference type="GO" id="GO:0005634">
    <property type="term" value="C:nucleus"/>
    <property type="evidence" value="ECO:0007669"/>
    <property type="project" value="TreeGrafter"/>
</dbReference>
<evidence type="ECO:0000256" key="1">
    <source>
        <dbReference type="ARBA" id="ARBA00022741"/>
    </source>
</evidence>
<feature type="compositionally biased region" description="Acidic residues" evidence="5">
    <location>
        <begin position="52"/>
        <end position="70"/>
    </location>
</feature>
<dbReference type="EMBL" id="JAIWOZ010000005">
    <property type="protein sequence ID" value="KAH6605379.1"/>
    <property type="molecule type" value="Genomic_DNA"/>
</dbReference>
<dbReference type="PANTHER" id="PTHR45626:SF17">
    <property type="entry name" value="HELICASE-LIKE TRANSCRIPTION FACTOR"/>
    <property type="match status" value="1"/>
</dbReference>
<gene>
    <name evidence="7" type="ORF">Trco_007086</name>
</gene>
<keyword evidence="4" id="KW-0067">ATP-binding</keyword>
<feature type="compositionally biased region" description="Acidic residues" evidence="5">
    <location>
        <begin position="20"/>
        <end position="29"/>
    </location>
</feature>
<dbReference type="Gene3D" id="3.40.50.10810">
    <property type="entry name" value="Tandem AAA-ATPase domain"/>
    <property type="match status" value="1"/>
</dbReference>
<evidence type="ECO:0000313" key="8">
    <source>
        <dbReference type="Proteomes" id="UP000827724"/>
    </source>
</evidence>
<evidence type="ECO:0000259" key="6">
    <source>
        <dbReference type="PROSITE" id="PS51192"/>
    </source>
</evidence>
<dbReference type="PANTHER" id="PTHR45626">
    <property type="entry name" value="TRANSCRIPTION TERMINATION FACTOR 2-RELATED"/>
    <property type="match status" value="1"/>
</dbReference>
<dbReference type="InterPro" id="IPR038718">
    <property type="entry name" value="SNF2-like_sf"/>
</dbReference>
<feature type="domain" description="Helicase ATP-binding" evidence="6">
    <location>
        <begin position="259"/>
        <end position="402"/>
    </location>
</feature>
<comment type="caution">
    <text evidence="7">The sequence shown here is derived from an EMBL/GenBank/DDBJ whole genome shotgun (WGS) entry which is preliminary data.</text>
</comment>
<dbReference type="AlphaFoldDB" id="A0A9P8TVM0"/>
<proteinExistence type="predicted"/>
<sequence>MFVDNNAVEGDQQASPIYETEADSNADDLPTLEDIIDGEVANILSLAAAEKDELDDECISGEDSGSDYEDGSSYSSDDNDEQADLQANRTISAKKSTKKPRKTVAKDAREYVARLRKEEDRKYALRTQHGSNRLGTKRSRKRKLTESNAESCKVLKTANGSSLLTSEACSSVSDGHPLLPMEPIKARTHAEQFAQIQASIPQGYDTRRKITQSQDLKEAAKVFGYKKVEALDGDWKLKGMETAMRSHQITAVAWMVKRELAPMEPFGGILADAMGMGKTIMSLACIIGNPADDEHIKKFCKTTLVVVPSKTIALQIATYKELITQYPDNKILKTLDEKYGSDDISYKRELDKIVGTLFRINWYRIILDEAHAIKNAESRTAKACCALLGKYRWALSGTPLANSSDGMGCNPKTMAWVSLF</sequence>
<dbReference type="GO" id="GO:0008094">
    <property type="term" value="F:ATP-dependent activity, acting on DNA"/>
    <property type="evidence" value="ECO:0007669"/>
    <property type="project" value="TreeGrafter"/>
</dbReference>
<dbReference type="InterPro" id="IPR027417">
    <property type="entry name" value="P-loop_NTPase"/>
</dbReference>
<dbReference type="GO" id="GO:0006281">
    <property type="term" value="P:DNA repair"/>
    <property type="evidence" value="ECO:0007669"/>
    <property type="project" value="TreeGrafter"/>
</dbReference>
<organism evidence="7 8">
    <name type="scientific">Trichoderma cornu-damae</name>
    <dbReference type="NCBI Taxonomy" id="654480"/>
    <lineage>
        <taxon>Eukaryota</taxon>
        <taxon>Fungi</taxon>
        <taxon>Dikarya</taxon>
        <taxon>Ascomycota</taxon>
        <taxon>Pezizomycotina</taxon>
        <taxon>Sordariomycetes</taxon>
        <taxon>Hypocreomycetidae</taxon>
        <taxon>Hypocreales</taxon>
        <taxon>Hypocreaceae</taxon>
        <taxon>Trichoderma</taxon>
    </lineage>
</organism>
<evidence type="ECO:0000256" key="5">
    <source>
        <dbReference type="SAM" id="MobiDB-lite"/>
    </source>
</evidence>
<evidence type="ECO:0000313" key="7">
    <source>
        <dbReference type="EMBL" id="KAH6605379.1"/>
    </source>
</evidence>
<keyword evidence="8" id="KW-1185">Reference proteome</keyword>
<dbReference type="Pfam" id="PF00176">
    <property type="entry name" value="SNF2-rel_dom"/>
    <property type="match status" value="1"/>
</dbReference>
<dbReference type="SUPFAM" id="SSF52540">
    <property type="entry name" value="P-loop containing nucleoside triphosphate hydrolases"/>
    <property type="match status" value="1"/>
</dbReference>
<dbReference type="SMART" id="SM00487">
    <property type="entry name" value="DEXDc"/>
    <property type="match status" value="1"/>
</dbReference>
<reference evidence="7" key="1">
    <citation type="submission" date="2021-08" db="EMBL/GenBank/DDBJ databases">
        <title>Chromosome-Level Trichoderma cornu-damae using Hi-C Data.</title>
        <authorList>
            <person name="Kim C.S."/>
        </authorList>
    </citation>
    <scope>NUCLEOTIDE SEQUENCE</scope>
    <source>
        <strain evidence="7">KA19-0412C</strain>
    </source>
</reference>
<evidence type="ECO:0000256" key="4">
    <source>
        <dbReference type="ARBA" id="ARBA00022840"/>
    </source>
</evidence>
<dbReference type="CDD" id="cd18008">
    <property type="entry name" value="DEXDc_SHPRH-like"/>
    <property type="match status" value="1"/>
</dbReference>
<dbReference type="PROSITE" id="PS51192">
    <property type="entry name" value="HELICASE_ATP_BIND_1"/>
    <property type="match status" value="1"/>
</dbReference>
<accession>A0A9P8TVM0</accession>
<feature type="region of interest" description="Disordered" evidence="5">
    <location>
        <begin position="122"/>
        <end position="148"/>
    </location>
</feature>
<keyword evidence="2" id="KW-0378">Hydrolase</keyword>
<keyword evidence="3" id="KW-0347">Helicase</keyword>
<name>A0A9P8TVM0_9HYPO</name>
<evidence type="ECO:0000256" key="3">
    <source>
        <dbReference type="ARBA" id="ARBA00022806"/>
    </source>
</evidence>
<dbReference type="OrthoDB" id="448448at2759"/>
<feature type="region of interest" description="Disordered" evidence="5">
    <location>
        <begin position="52"/>
        <end position="82"/>
    </location>
</feature>
<protein>
    <recommendedName>
        <fullName evidence="6">Helicase ATP-binding domain-containing protein</fullName>
    </recommendedName>
</protein>
<dbReference type="InterPro" id="IPR050628">
    <property type="entry name" value="SNF2_RAD54_helicase_TF"/>
</dbReference>
<dbReference type="InterPro" id="IPR000330">
    <property type="entry name" value="SNF2_N"/>
</dbReference>